<dbReference type="InterPro" id="IPR029045">
    <property type="entry name" value="ClpP/crotonase-like_dom_sf"/>
</dbReference>
<protein>
    <submittedName>
        <fullName evidence="3">Enoyl-CoA hydratase/isomerase family protein</fullName>
    </submittedName>
</protein>
<gene>
    <name evidence="3" type="ORF">LL252_08245</name>
</gene>
<dbReference type="PANTHER" id="PTHR11941">
    <property type="entry name" value="ENOYL-COA HYDRATASE-RELATED"/>
    <property type="match status" value="1"/>
</dbReference>
<dbReference type="GO" id="GO:0016829">
    <property type="term" value="F:lyase activity"/>
    <property type="evidence" value="ECO:0007669"/>
    <property type="project" value="UniProtKB-KW"/>
</dbReference>
<dbReference type="RefSeq" id="WP_228233723.1">
    <property type="nucleotide sequence ID" value="NZ_JAJGNA010000007.1"/>
</dbReference>
<dbReference type="Gene3D" id="1.10.12.10">
    <property type="entry name" value="Lyase 2-enoyl-coa Hydratase, Chain A, domain 2"/>
    <property type="match status" value="1"/>
</dbReference>
<proteinExistence type="inferred from homology"/>
<keyword evidence="2" id="KW-0456">Lyase</keyword>
<reference evidence="3" key="1">
    <citation type="submission" date="2021-10" db="EMBL/GenBank/DDBJ databases">
        <title>The diversity and Nitrogen Metabolism of Culturable Nitrate-Utilizing Bacteria Within the Oxygen Minimum Zone of the Changjiang (Yangtze River)Estuary.</title>
        <authorList>
            <person name="Zhang D."/>
            <person name="Zheng J."/>
            <person name="Liu S."/>
            <person name="He W."/>
        </authorList>
    </citation>
    <scope>NUCLEOTIDE SEQUENCE</scope>
    <source>
        <strain evidence="3">FXH-223</strain>
    </source>
</reference>
<dbReference type="EMBL" id="JAJGNA010000007">
    <property type="protein sequence ID" value="MCC4308561.1"/>
    <property type="molecule type" value="Genomic_DNA"/>
</dbReference>
<dbReference type="FunFam" id="3.90.226.10:FF:000009">
    <property type="entry name" value="Carnitinyl-CoA dehydratase"/>
    <property type="match status" value="1"/>
</dbReference>
<dbReference type="InterPro" id="IPR014748">
    <property type="entry name" value="Enoyl-CoA_hydra_C"/>
</dbReference>
<name>A0A9Q3UM69_9GAMM</name>
<dbReference type="GO" id="GO:0006635">
    <property type="term" value="P:fatty acid beta-oxidation"/>
    <property type="evidence" value="ECO:0007669"/>
    <property type="project" value="TreeGrafter"/>
</dbReference>
<accession>A0A9Q3UM69</accession>
<organism evidence="3 4">
    <name type="scientific">Alloalcanivorax marinus</name>
    <dbReference type="NCBI Taxonomy" id="1177169"/>
    <lineage>
        <taxon>Bacteria</taxon>
        <taxon>Pseudomonadati</taxon>
        <taxon>Pseudomonadota</taxon>
        <taxon>Gammaproteobacteria</taxon>
        <taxon>Oceanospirillales</taxon>
        <taxon>Alcanivoracaceae</taxon>
        <taxon>Alloalcanivorax</taxon>
    </lineage>
</organism>
<dbReference type="Gene3D" id="3.90.226.10">
    <property type="entry name" value="2-enoyl-CoA Hydratase, Chain A, domain 1"/>
    <property type="match status" value="1"/>
</dbReference>
<dbReference type="AlphaFoldDB" id="A0A9Q3UM69"/>
<evidence type="ECO:0000256" key="1">
    <source>
        <dbReference type="ARBA" id="ARBA00005254"/>
    </source>
</evidence>
<dbReference type="InterPro" id="IPR001753">
    <property type="entry name" value="Enoyl-CoA_hydra/iso"/>
</dbReference>
<evidence type="ECO:0000313" key="4">
    <source>
        <dbReference type="Proteomes" id="UP001108027"/>
    </source>
</evidence>
<evidence type="ECO:0000313" key="3">
    <source>
        <dbReference type="EMBL" id="MCC4308561.1"/>
    </source>
</evidence>
<comment type="similarity">
    <text evidence="1">Belongs to the enoyl-CoA hydratase/isomerase family.</text>
</comment>
<keyword evidence="4" id="KW-1185">Reference proteome</keyword>
<dbReference type="Proteomes" id="UP001108027">
    <property type="component" value="Unassembled WGS sequence"/>
</dbReference>
<dbReference type="SUPFAM" id="SSF52096">
    <property type="entry name" value="ClpP/crotonase"/>
    <property type="match status" value="1"/>
</dbReference>
<dbReference type="PANTHER" id="PTHR11941:SF54">
    <property type="entry name" value="ENOYL-COA HYDRATASE, MITOCHONDRIAL"/>
    <property type="match status" value="1"/>
</dbReference>
<dbReference type="Pfam" id="PF00378">
    <property type="entry name" value="ECH_1"/>
    <property type="match status" value="1"/>
</dbReference>
<comment type="caution">
    <text evidence="3">The sequence shown here is derived from an EMBL/GenBank/DDBJ whole genome shotgun (WGS) entry which is preliminary data.</text>
</comment>
<evidence type="ECO:0000256" key="2">
    <source>
        <dbReference type="ARBA" id="ARBA00023239"/>
    </source>
</evidence>
<dbReference type="CDD" id="cd06558">
    <property type="entry name" value="crotonase-like"/>
    <property type="match status" value="1"/>
</dbReference>
<sequence>MSYEDIEIERREGWVEITLNRPTKMNTLRDQTATEIATVLAEVEQDRSVSCVLIQGNEKAFCAGIDTSGFTIEAHQYFDFYRRRRTARPVNQLFRQLQRYSKPVISVIEGYALGGGLELALLGDLLVAGENARLGLPEARLGMMPGGGGTATLPRRIGAALAKEMIWTGRRLNAREALEYRLVNHVTEAGAALDKTRELAAGIAAAAPLSVMFSKLAIDQGLDQPLPQAMDAEGDLSFMLYFSHDRDEGLAAFGAKRSPSFRGE</sequence>